<proteinExistence type="predicted"/>
<gene>
    <name evidence="2" type="ORF">ABS361_12755</name>
</gene>
<evidence type="ECO:0000313" key="2">
    <source>
        <dbReference type="EMBL" id="XBY42978.1"/>
    </source>
</evidence>
<sequence length="265" mass="29076">MPDTIEHAQDLSNSRPNNVNRMVKAAREQRETRKRIGRANLKLAFEVVHNQICLAELELVVGALSLAGDKRYVDELRQRGATLLKEYAFERQDDSENTKDLIVKFPRTATEEQRMALARLGLGKGRVTQQHIEFRGRGDPDEVGAVAMEARGSCVVVPELPPVLPADRTEAVTDMGEESSSSSPVSTVSATVSHVDAVELDNTEVIGEKPLRQLASPTDFRPPNRDSSAVVAERLSAPNAAHRLRSASSLTPLPRPLPPPPVRRS</sequence>
<dbReference type="AlphaFoldDB" id="A0AAU7X4V8"/>
<name>A0AAU7X4V8_9HYPH</name>
<dbReference type="KEGG" id="mflg:ABS361_12755"/>
<feature type="compositionally biased region" description="Pro residues" evidence="1">
    <location>
        <begin position="253"/>
        <end position="265"/>
    </location>
</feature>
<reference evidence="2" key="1">
    <citation type="submission" date="2024-06" db="EMBL/GenBank/DDBJ databases">
        <title>Methylostella associata gen. nov., sp. nov., a novel Ancalomicrobiaceae-affiliated facultatively methylotrophic bacteria that feed on methanotrophs of the genus Methylococcus.</title>
        <authorList>
            <person name="Saltykova V."/>
            <person name="Danilova O.V."/>
            <person name="Oshkin I.Y."/>
            <person name="Belova S.E."/>
            <person name="Pimenov N.V."/>
            <person name="Dedysh S.N."/>
        </authorList>
    </citation>
    <scope>NUCLEOTIDE SEQUENCE</scope>
    <source>
        <strain evidence="2">S20</strain>
    </source>
</reference>
<dbReference type="RefSeq" id="WP_407048081.1">
    <property type="nucleotide sequence ID" value="NZ_CP158568.1"/>
</dbReference>
<dbReference type="EMBL" id="CP158568">
    <property type="protein sequence ID" value="XBY42978.1"/>
    <property type="molecule type" value="Genomic_DNA"/>
</dbReference>
<protein>
    <submittedName>
        <fullName evidence="2">Uncharacterized protein</fullName>
    </submittedName>
</protein>
<accession>A0AAU7X4V8</accession>
<organism evidence="2">
    <name type="scientific">Methyloraptor flagellatus</name>
    <dbReference type="NCBI Taxonomy" id="3162530"/>
    <lineage>
        <taxon>Bacteria</taxon>
        <taxon>Pseudomonadati</taxon>
        <taxon>Pseudomonadota</taxon>
        <taxon>Alphaproteobacteria</taxon>
        <taxon>Hyphomicrobiales</taxon>
        <taxon>Ancalomicrobiaceae</taxon>
        <taxon>Methyloraptor</taxon>
    </lineage>
</organism>
<evidence type="ECO:0000256" key="1">
    <source>
        <dbReference type="SAM" id="MobiDB-lite"/>
    </source>
</evidence>
<feature type="region of interest" description="Disordered" evidence="1">
    <location>
        <begin position="241"/>
        <end position="265"/>
    </location>
</feature>